<dbReference type="EMBL" id="JARAOO010000003">
    <property type="protein sequence ID" value="KAJ7977757.1"/>
    <property type="molecule type" value="Genomic_DNA"/>
</dbReference>
<dbReference type="Pfam" id="PF20431">
    <property type="entry name" value="E_motif"/>
    <property type="match status" value="1"/>
</dbReference>
<dbReference type="Gene3D" id="1.25.40.10">
    <property type="entry name" value="Tetratricopeptide repeat domain"/>
    <property type="match status" value="6"/>
</dbReference>
<comment type="caution">
    <text evidence="4">The sequence shown here is derived from an EMBL/GenBank/DDBJ whole genome shotgun (WGS) entry which is preliminary data.</text>
</comment>
<comment type="similarity">
    <text evidence="2">Belongs to the PPR family. PCMP-E subfamily.</text>
</comment>
<dbReference type="FunFam" id="1.25.40.10:FF:000682">
    <property type="entry name" value="Pentatricopeptide repeat-containing protein At3g16610"/>
    <property type="match status" value="1"/>
</dbReference>
<keyword evidence="5" id="KW-1185">Reference proteome</keyword>
<feature type="repeat" description="PPR" evidence="3">
    <location>
        <begin position="346"/>
        <end position="380"/>
    </location>
</feature>
<name>A0AAD7QA74_QUISA</name>
<dbReference type="Proteomes" id="UP001163823">
    <property type="component" value="Chromosome 3"/>
</dbReference>
<dbReference type="FunFam" id="1.25.40.10:FF:000031">
    <property type="entry name" value="Pentatricopeptide repeat-containing protein mitochondrial"/>
    <property type="match status" value="1"/>
</dbReference>
<accession>A0AAD7QA74</accession>
<dbReference type="Pfam" id="PF01535">
    <property type="entry name" value="PPR"/>
    <property type="match status" value="5"/>
</dbReference>
<organism evidence="4 5">
    <name type="scientific">Quillaja saponaria</name>
    <name type="common">Soap bark tree</name>
    <dbReference type="NCBI Taxonomy" id="32244"/>
    <lineage>
        <taxon>Eukaryota</taxon>
        <taxon>Viridiplantae</taxon>
        <taxon>Streptophyta</taxon>
        <taxon>Embryophyta</taxon>
        <taxon>Tracheophyta</taxon>
        <taxon>Spermatophyta</taxon>
        <taxon>Magnoliopsida</taxon>
        <taxon>eudicotyledons</taxon>
        <taxon>Gunneridae</taxon>
        <taxon>Pentapetalae</taxon>
        <taxon>rosids</taxon>
        <taxon>fabids</taxon>
        <taxon>Fabales</taxon>
        <taxon>Quillajaceae</taxon>
        <taxon>Quillaja</taxon>
    </lineage>
</organism>
<dbReference type="InterPro" id="IPR046848">
    <property type="entry name" value="E_motif"/>
</dbReference>
<feature type="repeat" description="PPR" evidence="3">
    <location>
        <begin position="245"/>
        <end position="279"/>
    </location>
</feature>
<dbReference type="KEGG" id="qsa:O6P43_007333"/>
<dbReference type="Pfam" id="PF13041">
    <property type="entry name" value="PPR_2"/>
    <property type="match status" value="2"/>
</dbReference>
<dbReference type="PROSITE" id="PS51375">
    <property type="entry name" value="PPR"/>
    <property type="match status" value="6"/>
</dbReference>
<sequence>METGTSITKVVSASRACFSELGSQSRITLFRQPEKSLPITVNQSTHIIPLSKTYHPVTNTTPYSELLNRQKDFHFNLFHQLKSPPDLSEARRLHGLLVVHGFFHPSNTNRVFGSQLVNVYVNFNCLQKAFVAFGKLPHKSNIAWNAILRGLVNAGQFSEAIEFYHSMLKQGIIPDNFTYPIVLKACSCLSSLEEGKRVQQTILLNEVRHNIKRNVYVECAMIDMYAKCGSLKEAHQLFEEMPIKDLACWSAMICGTVWNGEWLEALSLFRRMRLEGLHLDSVIVAAVLPVCGRLEAKQLGMALHGCAVKSGFETDLYISNALMDMYCKWGDVIDAHSIFCHMVHRDVVSWSTLIAGYSQNCLYLESFDLYLEMVNEGIETNAIIVASVLPALAKLKLLKQGRQMHTYALKQGLVSDMVVGSALIDMYSNCASIREAEHLFKLMSDKDILLWNSLIVGYDLNGELDSAFGIFRRIWKAECRPNHVTLLSILPMCTKMGLLKQGKEIHGYATRSGLVLMVSVGNSLIDMYSKCGYLELGLKVFNQLTMKNVVTYNTVISAHGTHGLGEQALIFFEQMKEARIGPNKVTLLAILSACSHAGLVDRGCIVYNSMINDYGIRPDTEHYSCMVDLLGRAGLLEDAYNFIRSMPVVPDANILVSILGYCRFHNDVKLAKLLVEHIFKMETVSSGCYVLLAKVYASCEQWKEMSNVRTLIRDKGLKVKPASSWIQVGQCVHIFHAESSLHPESDKIQETLDNLLFVIQDEGSLPDSSFFSNVDDHF</sequence>
<dbReference type="AlphaFoldDB" id="A0AAD7QA74"/>
<dbReference type="Pfam" id="PF13812">
    <property type="entry name" value="PPR_3"/>
    <property type="match status" value="1"/>
</dbReference>
<dbReference type="GO" id="GO:0003723">
    <property type="term" value="F:RNA binding"/>
    <property type="evidence" value="ECO:0007669"/>
    <property type="project" value="InterPro"/>
</dbReference>
<dbReference type="PANTHER" id="PTHR47926">
    <property type="entry name" value="PENTATRICOPEPTIDE REPEAT-CONTAINING PROTEIN"/>
    <property type="match status" value="1"/>
</dbReference>
<dbReference type="InterPro" id="IPR046960">
    <property type="entry name" value="PPR_At4g14850-like_plant"/>
</dbReference>
<dbReference type="GO" id="GO:0009451">
    <property type="term" value="P:RNA modification"/>
    <property type="evidence" value="ECO:0007669"/>
    <property type="project" value="InterPro"/>
</dbReference>
<evidence type="ECO:0000313" key="5">
    <source>
        <dbReference type="Proteomes" id="UP001163823"/>
    </source>
</evidence>
<protein>
    <submittedName>
        <fullName evidence="4">Pentatricopeptide repeat</fullName>
    </submittedName>
</protein>
<feature type="repeat" description="PPR" evidence="3">
    <location>
        <begin position="140"/>
        <end position="174"/>
    </location>
</feature>
<feature type="repeat" description="PPR" evidence="3">
    <location>
        <begin position="548"/>
        <end position="582"/>
    </location>
</feature>
<dbReference type="FunFam" id="1.25.40.10:FF:000090">
    <property type="entry name" value="Pentatricopeptide repeat-containing protein, chloroplastic"/>
    <property type="match status" value="1"/>
</dbReference>
<evidence type="ECO:0000256" key="1">
    <source>
        <dbReference type="ARBA" id="ARBA00022737"/>
    </source>
</evidence>
<dbReference type="InterPro" id="IPR002885">
    <property type="entry name" value="PPR_rpt"/>
</dbReference>
<keyword evidence="1" id="KW-0677">Repeat</keyword>
<dbReference type="FunFam" id="1.25.40.10:FF:000196">
    <property type="entry name" value="Pentatricopeptide repeat-containing protein At4g14850"/>
    <property type="match status" value="1"/>
</dbReference>
<evidence type="ECO:0000313" key="4">
    <source>
        <dbReference type="EMBL" id="KAJ7977757.1"/>
    </source>
</evidence>
<evidence type="ECO:0000256" key="3">
    <source>
        <dbReference type="PROSITE-ProRule" id="PRU00708"/>
    </source>
</evidence>
<dbReference type="InterPro" id="IPR011990">
    <property type="entry name" value="TPR-like_helical_dom_sf"/>
</dbReference>
<proteinExistence type="inferred from homology"/>
<feature type="repeat" description="PPR" evidence="3">
    <location>
        <begin position="447"/>
        <end position="481"/>
    </location>
</feature>
<evidence type="ECO:0000256" key="2">
    <source>
        <dbReference type="ARBA" id="ARBA00061659"/>
    </source>
</evidence>
<feature type="repeat" description="PPR" evidence="3">
    <location>
        <begin position="214"/>
        <end position="244"/>
    </location>
</feature>
<gene>
    <name evidence="4" type="ORF">O6P43_007333</name>
</gene>
<reference evidence="4" key="1">
    <citation type="journal article" date="2023" name="Science">
        <title>Elucidation of the pathway for biosynthesis of saponin adjuvants from the soapbark tree.</title>
        <authorList>
            <person name="Reed J."/>
            <person name="Orme A."/>
            <person name="El-Demerdash A."/>
            <person name="Owen C."/>
            <person name="Martin L.B.B."/>
            <person name="Misra R.C."/>
            <person name="Kikuchi S."/>
            <person name="Rejzek M."/>
            <person name="Martin A.C."/>
            <person name="Harkess A."/>
            <person name="Leebens-Mack J."/>
            <person name="Louveau T."/>
            <person name="Stephenson M.J."/>
            <person name="Osbourn A."/>
        </authorList>
    </citation>
    <scope>NUCLEOTIDE SEQUENCE</scope>
    <source>
        <strain evidence="4">S10</strain>
    </source>
</reference>
<dbReference type="NCBIfam" id="TIGR00756">
    <property type="entry name" value="PPR"/>
    <property type="match status" value="6"/>
</dbReference>
<dbReference type="PANTHER" id="PTHR47926:SF394">
    <property type="entry name" value="REPEAT-LIKE SUPERFAMILY PROTEIN, PUTATIVE-RELATED"/>
    <property type="match status" value="1"/>
</dbReference>